<evidence type="ECO:0008006" key="3">
    <source>
        <dbReference type="Google" id="ProtNLM"/>
    </source>
</evidence>
<dbReference type="EMBL" id="GL574157">
    <property type="protein sequence ID" value="ELR10745.1"/>
    <property type="molecule type" value="Genomic_DNA"/>
</dbReference>
<dbReference type="HOGENOM" id="CLU_2758870_0_0_1"/>
<reference evidence="2" key="1">
    <citation type="submission" date="2010-09" db="EMBL/GenBank/DDBJ databases">
        <title>The genome sequence of Geomyces destructans 20631-21.</title>
        <authorList>
            <consortium name="The Broad Institute Genome Sequencing Platform"/>
            <person name="Cuomo C.A."/>
            <person name="Blehert D.S."/>
            <person name="Lorch J.M."/>
            <person name="Young S.K."/>
            <person name="Zeng Q."/>
            <person name="Gargeya S."/>
            <person name="Fitzgerald M."/>
            <person name="Haas B."/>
            <person name="Abouelleil A."/>
            <person name="Alvarado L."/>
            <person name="Arachchi H.M."/>
            <person name="Berlin A."/>
            <person name="Brown A."/>
            <person name="Chapman S.B."/>
            <person name="Chen Z."/>
            <person name="Dunbar C."/>
            <person name="Freedman E."/>
            <person name="Gearin G."/>
            <person name="Gellesch M."/>
            <person name="Goldberg J."/>
            <person name="Griggs A."/>
            <person name="Gujja S."/>
            <person name="Heiman D."/>
            <person name="Howarth C."/>
            <person name="Larson L."/>
            <person name="Lui A."/>
            <person name="MacDonald P.J.P."/>
            <person name="Montmayeur A."/>
            <person name="Murphy C."/>
            <person name="Neiman D."/>
            <person name="Pearson M."/>
            <person name="Priest M."/>
            <person name="Roberts A."/>
            <person name="Saif S."/>
            <person name="Shea T."/>
            <person name="Shenoy N."/>
            <person name="Sisk P."/>
            <person name="Stolte C."/>
            <person name="Sykes S."/>
            <person name="Wortman J."/>
            <person name="Nusbaum C."/>
            <person name="Birren B."/>
        </authorList>
    </citation>
    <scope>NUCLEOTIDE SEQUENCE [LARGE SCALE GENOMIC DNA]</scope>
    <source>
        <strain evidence="2">ATCC MYA-4855 / 20631-21</strain>
    </source>
</reference>
<sequence length="70" mass="8215">MERQAWYACQGPPTLKKHSGRPLILSDEQVQEVIEFIASSRTNRRIAMRKPIISETNRQKRLAWAIEHKD</sequence>
<keyword evidence="2" id="KW-1185">Reference proteome</keyword>
<dbReference type="InParanoid" id="L8GC02"/>
<organism evidence="1 2">
    <name type="scientific">Pseudogymnoascus destructans (strain ATCC MYA-4855 / 20631-21)</name>
    <name type="common">Bat white-nose syndrome fungus</name>
    <name type="synonym">Geomyces destructans</name>
    <dbReference type="NCBI Taxonomy" id="658429"/>
    <lineage>
        <taxon>Eukaryota</taxon>
        <taxon>Fungi</taxon>
        <taxon>Dikarya</taxon>
        <taxon>Ascomycota</taxon>
        <taxon>Pezizomycotina</taxon>
        <taxon>Leotiomycetes</taxon>
        <taxon>Thelebolales</taxon>
        <taxon>Thelebolaceae</taxon>
        <taxon>Pseudogymnoascus</taxon>
    </lineage>
</organism>
<accession>L8GC02</accession>
<dbReference type="VEuPathDB" id="FungiDB:GMDG_08762"/>
<proteinExistence type="predicted"/>
<gene>
    <name evidence="1" type="ORF">GMDG_08762</name>
</gene>
<name>L8GC02_PSED2</name>
<protein>
    <recommendedName>
        <fullName evidence="3">Transposase Tc1-like domain-containing protein</fullName>
    </recommendedName>
</protein>
<evidence type="ECO:0000313" key="1">
    <source>
        <dbReference type="EMBL" id="ELR10745.1"/>
    </source>
</evidence>
<evidence type="ECO:0000313" key="2">
    <source>
        <dbReference type="Proteomes" id="UP000011064"/>
    </source>
</evidence>
<dbReference type="AlphaFoldDB" id="L8GC02"/>
<dbReference type="Proteomes" id="UP000011064">
    <property type="component" value="Unassembled WGS sequence"/>
</dbReference>